<dbReference type="EMBL" id="CP002738">
    <property type="protein sequence ID" value="AEF99860.1"/>
    <property type="molecule type" value="Genomic_DNA"/>
</dbReference>
<dbReference type="Proteomes" id="UP000008888">
    <property type="component" value="Chromosome"/>
</dbReference>
<feature type="region of interest" description="Disordered" evidence="1">
    <location>
        <begin position="83"/>
        <end position="105"/>
    </location>
</feature>
<feature type="chain" id="PRO_5003392931" evidence="2">
    <location>
        <begin position="17"/>
        <end position="230"/>
    </location>
</feature>
<proteinExistence type="predicted"/>
<dbReference type="STRING" id="857087.Metme_1437"/>
<dbReference type="RefSeq" id="WP_013818119.1">
    <property type="nucleotide sequence ID" value="NC_015572.1"/>
</dbReference>
<reference key="2">
    <citation type="submission" date="2011-05" db="EMBL/GenBank/DDBJ databases">
        <title>Complete genome sequence of the aerobic marine methanotroph Methylomonas methanica MC09.</title>
        <authorList>
            <person name="Boden R."/>
            <person name="Cunliffe M."/>
            <person name="Scanlan J."/>
            <person name="Moussard H."/>
            <person name="Kits K.D."/>
            <person name="Klotz M."/>
            <person name="Jetten M."/>
            <person name="Vuilleumier S."/>
            <person name="Han J."/>
            <person name="Peters L."/>
            <person name="Mikhailova N."/>
            <person name="Teshima H."/>
            <person name="Tapia R."/>
            <person name="Kyrpides N."/>
            <person name="Ivanova N."/>
            <person name="Pagani I."/>
            <person name="Cheng J.-F."/>
            <person name="Goodwin L."/>
            <person name="Han C."/>
            <person name="Hauser L."/>
            <person name="Land M."/>
            <person name="Lapidus A."/>
            <person name="Lucas S."/>
            <person name="Pitluck S."/>
            <person name="Woyke T."/>
            <person name="Stein L.Y."/>
            <person name="Murrell C."/>
        </authorList>
    </citation>
    <scope>NUCLEOTIDE SEQUENCE</scope>
    <source>
        <strain>MC09</strain>
    </source>
</reference>
<evidence type="ECO:0000313" key="4">
    <source>
        <dbReference type="Proteomes" id="UP000008888"/>
    </source>
</evidence>
<dbReference type="OrthoDB" id="9181210at2"/>
<accession>F9ZZ05</accession>
<feature type="region of interest" description="Disordered" evidence="1">
    <location>
        <begin position="208"/>
        <end position="230"/>
    </location>
</feature>
<organism evidence="3 4">
    <name type="scientific">Methylomonas methanica (strain DSM 25384 / MC09)</name>
    <dbReference type="NCBI Taxonomy" id="857087"/>
    <lineage>
        <taxon>Bacteria</taxon>
        <taxon>Pseudomonadati</taxon>
        <taxon>Pseudomonadota</taxon>
        <taxon>Gammaproteobacteria</taxon>
        <taxon>Methylococcales</taxon>
        <taxon>Methylococcaceae</taxon>
        <taxon>Methylomonas</taxon>
    </lineage>
</organism>
<sequence length="230" mass="25434">MRVLLGLLLAVVTAHADPRTIVDAEDNTLSHPLSPEKLDAIRLIGRHVLQAKNRDTQAPIDKGPLNQLRTSLDNLIAAEASSSPSASHLSRQVLNPPGSQPSLTVSPAITLRKNQAWDEVGSLRQQAGQLRSRNNKPAKTEVYAAGLPIGEQQGRLYDEWADKLEAILSNDNADRLRKLRALRDQLKPKKRLILDTALIHDTPTLQAMPWRETEAPKPQPKTRRKTPSGH</sequence>
<gene>
    <name evidence="3" type="ordered locus">Metme_1437</name>
</gene>
<feature type="compositionally biased region" description="Basic residues" evidence="1">
    <location>
        <begin position="220"/>
        <end position="230"/>
    </location>
</feature>
<keyword evidence="4" id="KW-1185">Reference proteome</keyword>
<name>F9ZZ05_METMM</name>
<dbReference type="KEGG" id="mmt:Metme_1437"/>
<feature type="signal peptide" evidence="2">
    <location>
        <begin position="1"/>
        <end position="16"/>
    </location>
</feature>
<keyword evidence="2" id="KW-0732">Signal</keyword>
<evidence type="ECO:0000256" key="1">
    <source>
        <dbReference type="SAM" id="MobiDB-lite"/>
    </source>
</evidence>
<dbReference type="AlphaFoldDB" id="F9ZZ05"/>
<dbReference type="HOGENOM" id="CLU_1203699_0_0_6"/>
<evidence type="ECO:0000313" key="3">
    <source>
        <dbReference type="EMBL" id="AEF99860.1"/>
    </source>
</evidence>
<reference evidence="4" key="3">
    <citation type="submission" date="2011-05" db="EMBL/GenBank/DDBJ databases">
        <title>Complete sequence of Methylomonas methanica MC09.</title>
        <authorList>
            <consortium name="US DOE Joint Genome Institute"/>
            <person name="Lucas S."/>
            <person name="Han J."/>
            <person name="Lapidus A."/>
            <person name="Cheng J.-F."/>
            <person name="Goodwin L."/>
            <person name="Pitluck S."/>
            <person name="Peters L."/>
            <person name="Mikhailova N."/>
            <person name="Teshima H."/>
            <person name="Han C."/>
            <person name="Tapia R."/>
            <person name="Land M."/>
            <person name="Hauser L."/>
            <person name="Kyrpides N."/>
            <person name="Ivanova N."/>
            <person name="Pagani I."/>
            <person name="Stein L."/>
            <person name="Woyke T."/>
        </authorList>
    </citation>
    <scope>NUCLEOTIDE SEQUENCE [LARGE SCALE GENOMIC DNA]</scope>
    <source>
        <strain evidence="4">MC09</strain>
    </source>
</reference>
<reference evidence="3 4" key="1">
    <citation type="journal article" date="2011" name="J. Bacteriol.">
        <title>Complete Genome Sequence of the Aerobic Marine Methanotroph Methylomonas methanica MC09.</title>
        <authorList>
            <person name="Boden R."/>
            <person name="Cunliffe M."/>
            <person name="Scanlan J."/>
            <person name="Moussard H."/>
            <person name="Kits K.D."/>
            <person name="Klotz M.G."/>
            <person name="Jetten M.S."/>
            <person name="Vuilleumier S."/>
            <person name="Han J."/>
            <person name="Peters L."/>
            <person name="Mikhailova N."/>
            <person name="Teshima H."/>
            <person name="Tapia R."/>
            <person name="Kyrpides N."/>
            <person name="Ivanova N."/>
            <person name="Pagani I."/>
            <person name="Cheng J.F."/>
            <person name="Goodwin L."/>
            <person name="Han C."/>
            <person name="Hauser L."/>
            <person name="Land M.L."/>
            <person name="Lapidus A."/>
            <person name="Lucas S."/>
            <person name="Pitluck S."/>
            <person name="Woyke T."/>
            <person name="Stein L."/>
            <person name="Murrell J.C."/>
        </authorList>
    </citation>
    <scope>NUCLEOTIDE SEQUENCE [LARGE SCALE GENOMIC DNA]</scope>
    <source>
        <strain evidence="3 4">MC09</strain>
    </source>
</reference>
<protein>
    <submittedName>
        <fullName evidence="3">Uncharacterized protein</fullName>
    </submittedName>
</protein>
<evidence type="ECO:0000256" key="2">
    <source>
        <dbReference type="SAM" id="SignalP"/>
    </source>
</evidence>